<gene>
    <name evidence="1" type="ORF">GCM10011494_05730</name>
</gene>
<reference evidence="1" key="1">
    <citation type="journal article" date="2014" name="Int. J. Syst. Evol. Microbiol.">
        <title>Complete genome sequence of Corynebacterium casei LMG S-19264T (=DSM 44701T), isolated from a smear-ripened cheese.</title>
        <authorList>
            <consortium name="US DOE Joint Genome Institute (JGI-PGF)"/>
            <person name="Walter F."/>
            <person name="Albersmeier A."/>
            <person name="Kalinowski J."/>
            <person name="Ruckert C."/>
        </authorList>
    </citation>
    <scope>NUCLEOTIDE SEQUENCE</scope>
    <source>
        <strain evidence="1">CGMCC 1.15095</strain>
    </source>
</reference>
<accession>A0A916TPJ8</accession>
<dbReference type="AlphaFoldDB" id="A0A916TPJ8"/>
<organism evidence="1 2">
    <name type="scientific">Novosphingobium endophyticum</name>
    <dbReference type="NCBI Taxonomy" id="1955250"/>
    <lineage>
        <taxon>Bacteria</taxon>
        <taxon>Pseudomonadati</taxon>
        <taxon>Pseudomonadota</taxon>
        <taxon>Alphaproteobacteria</taxon>
        <taxon>Sphingomonadales</taxon>
        <taxon>Sphingomonadaceae</taxon>
        <taxon>Novosphingobium</taxon>
    </lineage>
</organism>
<protein>
    <submittedName>
        <fullName evidence="1">Uncharacterized protein</fullName>
    </submittedName>
</protein>
<dbReference type="RefSeq" id="WP_188768230.1">
    <property type="nucleotide sequence ID" value="NZ_BMHK01000003.1"/>
</dbReference>
<name>A0A916TPJ8_9SPHN</name>
<proteinExistence type="predicted"/>
<keyword evidence="2" id="KW-1185">Reference proteome</keyword>
<sequence length="188" mass="21122">MKFGGQMEALDFKNQSDGAGMRGFRSNLAVFALLICGAHSAVYAQSPADGASSEEVPQGNISLDGQQISIAYYRIKPGKQDEWLSLYKNYHLKFLRELTSSSSGTKLYKAQSHRVDGWDFAVVSIYPRSAPRNGMSRERSVSIINKLFGSLESFIDAENRRWELTESHWDEGFVEMALEDFPVTLRIP</sequence>
<evidence type="ECO:0000313" key="1">
    <source>
        <dbReference type="EMBL" id="GGB90244.1"/>
    </source>
</evidence>
<dbReference type="EMBL" id="BMHK01000003">
    <property type="protein sequence ID" value="GGB90244.1"/>
    <property type="molecule type" value="Genomic_DNA"/>
</dbReference>
<comment type="caution">
    <text evidence="1">The sequence shown here is derived from an EMBL/GenBank/DDBJ whole genome shotgun (WGS) entry which is preliminary data.</text>
</comment>
<evidence type="ECO:0000313" key="2">
    <source>
        <dbReference type="Proteomes" id="UP000608154"/>
    </source>
</evidence>
<reference evidence="1" key="2">
    <citation type="submission" date="2020-09" db="EMBL/GenBank/DDBJ databases">
        <authorList>
            <person name="Sun Q."/>
            <person name="Zhou Y."/>
        </authorList>
    </citation>
    <scope>NUCLEOTIDE SEQUENCE</scope>
    <source>
        <strain evidence="1">CGMCC 1.15095</strain>
    </source>
</reference>
<dbReference type="Proteomes" id="UP000608154">
    <property type="component" value="Unassembled WGS sequence"/>
</dbReference>